<dbReference type="EMBL" id="JABWQX010000006">
    <property type="protein sequence ID" value="MBC3397220.1"/>
    <property type="molecule type" value="Genomic_DNA"/>
</dbReference>
<comment type="caution">
    <text evidence="1">The sequence shown here is derived from an EMBL/GenBank/DDBJ whole genome shotgun (WGS) entry which is preliminary data.</text>
</comment>
<protein>
    <submittedName>
        <fullName evidence="1">Lipopolysaccharide biosynthesis protein</fullName>
    </submittedName>
</protein>
<dbReference type="Proteomes" id="UP000659438">
    <property type="component" value="Unassembled WGS sequence"/>
</dbReference>
<name>A0A923FT63_9PSED</name>
<reference evidence="1 3" key="1">
    <citation type="journal article" date="2020" name="Microorganisms">
        <title>Reliable Identification of Environmental Pseudomonas Isolates Using the rpoD Gene.</title>
        <authorList>
            <consortium name="The Broad Institute Genome Sequencing Platform"/>
            <person name="Girard L."/>
            <person name="Lood C."/>
            <person name="Rokni-Zadeh H."/>
            <person name="van Noort V."/>
            <person name="Lavigne R."/>
            <person name="De Mot R."/>
        </authorList>
    </citation>
    <scope>NUCLEOTIDE SEQUENCE</scope>
    <source>
        <strain evidence="1 3">SWRI102</strain>
    </source>
</reference>
<evidence type="ECO:0000313" key="1">
    <source>
        <dbReference type="EMBL" id="MBC3397220.1"/>
    </source>
</evidence>
<organism evidence="1">
    <name type="scientific">Pseudomonas marvdashtae</name>
    <dbReference type="NCBI Taxonomy" id="2745500"/>
    <lineage>
        <taxon>Bacteria</taxon>
        <taxon>Pseudomonadati</taxon>
        <taxon>Pseudomonadota</taxon>
        <taxon>Gammaproteobacteria</taxon>
        <taxon>Pseudomonadales</taxon>
        <taxon>Pseudomonadaceae</taxon>
        <taxon>Pseudomonas</taxon>
    </lineage>
</organism>
<reference evidence="2" key="3">
    <citation type="submission" date="2021-06" db="EMBL/GenBank/DDBJ databases">
        <title>Updating the genus Pseudomonas: Description of 43 new species and partition of the Pseudomonas putida group.</title>
        <authorList>
            <person name="Girard L."/>
            <person name="Lood C."/>
            <person name="Vandamme P."/>
            <person name="Rokni-Zadeh H."/>
            <person name="Van Noort V."/>
            <person name="Hofte M."/>
            <person name="Lavigne R."/>
            <person name="De Mot R."/>
        </authorList>
    </citation>
    <scope>NUCLEOTIDE SEQUENCE</scope>
    <source>
        <strain evidence="2">SWRI102</strain>
    </source>
</reference>
<evidence type="ECO:0000313" key="3">
    <source>
        <dbReference type="Proteomes" id="UP000659438"/>
    </source>
</evidence>
<dbReference type="EMBL" id="JABWQX020000002">
    <property type="protein sequence ID" value="MBV4553981.1"/>
    <property type="molecule type" value="Genomic_DNA"/>
</dbReference>
<dbReference type="AlphaFoldDB" id="A0A923FT63"/>
<evidence type="ECO:0000313" key="2">
    <source>
        <dbReference type="EMBL" id="MBV4553981.1"/>
    </source>
</evidence>
<accession>A0A923FT63</accession>
<proteinExistence type="predicted"/>
<reference evidence="1" key="2">
    <citation type="submission" date="2020-07" db="EMBL/GenBank/DDBJ databases">
        <authorList>
            <person name="Lood C."/>
            <person name="Girard L."/>
        </authorList>
    </citation>
    <scope>NUCLEOTIDE SEQUENCE</scope>
    <source>
        <strain evidence="1">SWRI102</strain>
    </source>
</reference>
<sequence>MPMITMNGAISMFSQAGTKPFFYICSDTNFPLQQPELFATAMQISENVALWEEQFDIVQTKPNGNAFGLKKAPRASMFTTLFNPQESLVRDSFLLSKRSKDIGFSKDMSLGCFDARTVMYLALQTAYHLGFNKVFLVGFDLNQAAGRFYETSESKRSPCGLDQHYGTRILPSLKLMSEHIVSDDFQVYNLSADSKVPGHIIEKISLDDARRMLNR</sequence>
<gene>
    <name evidence="2" type="ORF">HU742_022805</name>
    <name evidence="1" type="ORF">HU742_18565</name>
</gene>
<keyword evidence="3" id="KW-1185">Reference proteome</keyword>